<dbReference type="RefSeq" id="WP_163955009.1">
    <property type="nucleotide sequence ID" value="NZ_JAAFZH010000021.1"/>
</dbReference>
<gene>
    <name evidence="1" type="ORF">GK108_28615</name>
</gene>
<evidence type="ECO:0000313" key="2">
    <source>
        <dbReference type="Proteomes" id="UP000474175"/>
    </source>
</evidence>
<sequence length="289" mass="32214">MNKVTFAIVLVGYSISNSVAQSTSSTVAADYQTLVAAEQSFAAYTEKEGIKAGFSRFLSPEGIVVVKDDFTLGKPLYEKAPYVPGVLSWTPVYADIADSGDFGYTTGPFEVRPKTKTDDPVGFGHFTTVWQKNKTGQWEAIADVGITHTNPQQVRTDLYWPDVYSQRWRGDCDTTARRIELIEAENRLAQLAGGQSLRSAYQSALAKNHPVRLYRKGFVPVMGDEARTYIDGLTTTAVYRLSRVKVASSGDMGIAYGYVQEQDRKGLYLRIWKRLPDTSWKLVHEVLDI</sequence>
<keyword evidence="2" id="KW-1185">Reference proteome</keyword>
<dbReference type="AlphaFoldDB" id="A0A6L9LGP8"/>
<dbReference type="Proteomes" id="UP000474175">
    <property type="component" value="Unassembled WGS sequence"/>
</dbReference>
<dbReference type="EMBL" id="JAAFZH010000021">
    <property type="protein sequence ID" value="NDU98877.1"/>
    <property type="molecule type" value="Genomic_DNA"/>
</dbReference>
<proteinExistence type="predicted"/>
<name>A0A6L9LGP8_9BACT</name>
<evidence type="ECO:0008006" key="3">
    <source>
        <dbReference type="Google" id="ProtNLM"/>
    </source>
</evidence>
<accession>A0A6L9LGP8</accession>
<protein>
    <recommendedName>
        <fullName evidence="3">Nuclear transport factor 2 family protein</fullName>
    </recommendedName>
</protein>
<reference evidence="1 2" key="1">
    <citation type="submission" date="2020-02" db="EMBL/GenBank/DDBJ databases">
        <title>Draft genome sequence of two Spirosoma agri KCTC 52727 and Spirosoma terrae KCTC 52035.</title>
        <authorList>
            <person name="Rojas J."/>
            <person name="Ambika Manirajan B."/>
            <person name="Suarez C."/>
            <person name="Ratering S."/>
            <person name="Schnell S."/>
        </authorList>
    </citation>
    <scope>NUCLEOTIDE SEQUENCE [LARGE SCALE GENOMIC DNA]</scope>
    <source>
        <strain evidence="1 2">KCTC 52035</strain>
    </source>
</reference>
<organism evidence="1 2">
    <name type="scientific">Spirosoma terrae</name>
    <dbReference type="NCBI Taxonomy" id="1968276"/>
    <lineage>
        <taxon>Bacteria</taxon>
        <taxon>Pseudomonadati</taxon>
        <taxon>Bacteroidota</taxon>
        <taxon>Cytophagia</taxon>
        <taxon>Cytophagales</taxon>
        <taxon>Cytophagaceae</taxon>
        <taxon>Spirosoma</taxon>
    </lineage>
</organism>
<dbReference type="Gene3D" id="3.10.450.50">
    <property type="match status" value="2"/>
</dbReference>
<comment type="caution">
    <text evidence="1">The sequence shown here is derived from an EMBL/GenBank/DDBJ whole genome shotgun (WGS) entry which is preliminary data.</text>
</comment>
<evidence type="ECO:0000313" key="1">
    <source>
        <dbReference type="EMBL" id="NDU98877.1"/>
    </source>
</evidence>